<evidence type="ECO:0000313" key="5">
    <source>
        <dbReference type="Proteomes" id="UP000595894"/>
    </source>
</evidence>
<name>A0A974S2W9_9SPHN</name>
<evidence type="ECO:0000256" key="1">
    <source>
        <dbReference type="SAM" id="MobiDB-lite"/>
    </source>
</evidence>
<proteinExistence type="predicted"/>
<dbReference type="Gene3D" id="2.30.40.10">
    <property type="entry name" value="Urease, subunit C, domain 1"/>
    <property type="match status" value="1"/>
</dbReference>
<dbReference type="Pfam" id="PF07969">
    <property type="entry name" value="Amidohydro_3"/>
    <property type="match status" value="1"/>
</dbReference>
<sequence>MKIRRIKVAIATGAMVFAAAFAPPPAPMYDTLLRGGTIYDGLGGAGRVGDVAIKGERIVYVGPRAPGTATTVVDAEGLAVAPGFINMLSWAVESLIADGRSLSDIRQGVTLEVFGEGDSMGPLSPEMKRLTQQRQGDVRYDVGWQSLFEYLEWLTKRGIAPNVASFVGATTVRANVLGEKDVDPTPEQLTRMRALVAAEMRGGAMGVGSSLIYAPASYAETPELIALVDEVARCDGMYISHMRSEGDRLIEAIDELISIARQTGARAEIYHFKQAGKENWPKIDAAIARVEAARAGGLPITANMYPYTMGGSGLDASMPTWVQDGGLEAWIERMKQPEIRKRLIAEMRAPGVGWENLYRASGGAEGLIASGFKSDRLKPLAGKTIAEIAKMRGTGPEETMMDLVIEDGSRVGILYRFMDEKNVARAVSLPWMSFGSDADSQAPEGPFLKSRPHPRAYGTFARVLGHYARDGKRMPMAEAIRRMTSLPAANLKLRDRGQLKVGYQADLAIFDPRTILDRSTVEKPQAFATGMRHVFVNGQQVLRNGEPTGARPGQVVRGPGWRGWPDGGACKPRTGRPR</sequence>
<reference evidence="5" key="1">
    <citation type="submission" date="2020-09" db="EMBL/GenBank/DDBJ databases">
        <title>Sphingomonas sp., a new species isolated from pork steak.</title>
        <authorList>
            <person name="Heidler von Heilborn D."/>
        </authorList>
    </citation>
    <scope>NUCLEOTIDE SEQUENCE [LARGE SCALE GENOMIC DNA]</scope>
</reference>
<evidence type="ECO:0000313" key="4">
    <source>
        <dbReference type="EMBL" id="QQV75969.1"/>
    </source>
</evidence>
<keyword evidence="5" id="KW-1185">Reference proteome</keyword>
<dbReference type="InterPro" id="IPR050378">
    <property type="entry name" value="Metallo-dep_Hydrolases_sf"/>
</dbReference>
<dbReference type="Gene3D" id="3.20.20.140">
    <property type="entry name" value="Metal-dependent hydrolases"/>
    <property type="match status" value="2"/>
</dbReference>
<evidence type="ECO:0000256" key="2">
    <source>
        <dbReference type="SAM" id="SignalP"/>
    </source>
</evidence>
<gene>
    <name evidence="4" type="ORF">H5J25_10230</name>
</gene>
<dbReference type="CDD" id="cd01297">
    <property type="entry name" value="D-aminoacylase"/>
    <property type="match status" value="1"/>
</dbReference>
<feature type="region of interest" description="Disordered" evidence="1">
    <location>
        <begin position="543"/>
        <end position="578"/>
    </location>
</feature>
<dbReference type="KEGG" id="sari:H5J25_10230"/>
<dbReference type="GO" id="GO:0005829">
    <property type="term" value="C:cytosol"/>
    <property type="evidence" value="ECO:0007669"/>
    <property type="project" value="TreeGrafter"/>
</dbReference>
<keyword evidence="2" id="KW-0732">Signal</keyword>
<dbReference type="RefSeq" id="WP_202090686.1">
    <property type="nucleotide sequence ID" value="NZ_CP061035.1"/>
</dbReference>
<feature type="domain" description="Amidohydrolase 3" evidence="3">
    <location>
        <begin position="72"/>
        <end position="541"/>
    </location>
</feature>
<dbReference type="Proteomes" id="UP000595894">
    <property type="component" value="Chromosome"/>
</dbReference>
<organism evidence="4 5">
    <name type="scientific">Sphingomonas aliaeris</name>
    <dbReference type="NCBI Taxonomy" id="2759526"/>
    <lineage>
        <taxon>Bacteria</taxon>
        <taxon>Pseudomonadati</taxon>
        <taxon>Pseudomonadota</taxon>
        <taxon>Alphaproteobacteria</taxon>
        <taxon>Sphingomonadales</taxon>
        <taxon>Sphingomonadaceae</taxon>
        <taxon>Sphingomonas</taxon>
    </lineage>
</organism>
<feature type="compositionally biased region" description="Low complexity" evidence="1">
    <location>
        <begin position="557"/>
        <end position="568"/>
    </location>
</feature>
<accession>A0A974S2W9</accession>
<dbReference type="SUPFAM" id="SSF51556">
    <property type="entry name" value="Metallo-dependent hydrolases"/>
    <property type="match status" value="1"/>
</dbReference>
<dbReference type="InterPro" id="IPR032466">
    <property type="entry name" value="Metal_Hydrolase"/>
</dbReference>
<dbReference type="PANTHER" id="PTHR11647:SF1">
    <property type="entry name" value="COLLAPSIN RESPONSE MEDIATOR PROTEIN"/>
    <property type="match status" value="1"/>
</dbReference>
<dbReference type="InterPro" id="IPR013108">
    <property type="entry name" value="Amidohydro_3"/>
</dbReference>
<protein>
    <submittedName>
        <fullName evidence="4">D-aminoacylase</fullName>
    </submittedName>
</protein>
<dbReference type="PANTHER" id="PTHR11647">
    <property type="entry name" value="HYDRANTOINASE/DIHYDROPYRIMIDINASE FAMILY MEMBER"/>
    <property type="match status" value="1"/>
</dbReference>
<evidence type="ECO:0000259" key="3">
    <source>
        <dbReference type="Pfam" id="PF07969"/>
    </source>
</evidence>
<dbReference type="GO" id="GO:0016812">
    <property type="term" value="F:hydrolase activity, acting on carbon-nitrogen (but not peptide) bonds, in cyclic amides"/>
    <property type="evidence" value="ECO:0007669"/>
    <property type="project" value="TreeGrafter"/>
</dbReference>
<dbReference type="SUPFAM" id="SSF51338">
    <property type="entry name" value="Composite domain of metallo-dependent hydrolases"/>
    <property type="match status" value="1"/>
</dbReference>
<feature type="signal peptide" evidence="2">
    <location>
        <begin position="1"/>
        <end position="22"/>
    </location>
</feature>
<feature type="chain" id="PRO_5038053409" evidence="2">
    <location>
        <begin position="23"/>
        <end position="578"/>
    </location>
</feature>
<dbReference type="InterPro" id="IPR011059">
    <property type="entry name" value="Metal-dep_hydrolase_composite"/>
</dbReference>
<dbReference type="EMBL" id="CP061035">
    <property type="protein sequence ID" value="QQV75969.1"/>
    <property type="molecule type" value="Genomic_DNA"/>
</dbReference>
<dbReference type="AlphaFoldDB" id="A0A974S2W9"/>